<evidence type="ECO:0000259" key="1">
    <source>
        <dbReference type="PROSITE" id="PS50943"/>
    </source>
</evidence>
<dbReference type="EMBL" id="RXWV01000019">
    <property type="protein sequence ID" value="RTX74390.1"/>
    <property type="molecule type" value="Genomic_DNA"/>
</dbReference>
<dbReference type="AlphaFoldDB" id="A0AAJ4SJA3"/>
<accession>A0AAJ4SJA3</accession>
<comment type="caution">
    <text evidence="2">The sequence shown here is derived from an EMBL/GenBank/DDBJ whole genome shotgun (WGS) entry which is preliminary data.</text>
</comment>
<dbReference type="PROSITE" id="PS50943">
    <property type="entry name" value="HTH_CROC1"/>
    <property type="match status" value="1"/>
</dbReference>
<dbReference type="InterPro" id="IPR001387">
    <property type="entry name" value="Cro/C1-type_HTH"/>
</dbReference>
<name>A0AAJ4SJA3_MAMSC</name>
<dbReference type="Pfam" id="PF13443">
    <property type="entry name" value="HTH_26"/>
    <property type="match status" value="1"/>
</dbReference>
<proteinExistence type="predicted"/>
<dbReference type="GO" id="GO:0003677">
    <property type="term" value="F:DNA binding"/>
    <property type="evidence" value="ECO:0007669"/>
    <property type="project" value="InterPro"/>
</dbReference>
<dbReference type="CDD" id="cd00093">
    <property type="entry name" value="HTH_XRE"/>
    <property type="match status" value="1"/>
</dbReference>
<evidence type="ECO:0000313" key="2">
    <source>
        <dbReference type="EMBL" id="RTX74390.1"/>
    </source>
</evidence>
<organism evidence="2 3">
    <name type="scientific">Mammaliicoccus sciuri</name>
    <name type="common">Staphylococcus sciuri</name>
    <dbReference type="NCBI Taxonomy" id="1296"/>
    <lineage>
        <taxon>Bacteria</taxon>
        <taxon>Bacillati</taxon>
        <taxon>Bacillota</taxon>
        <taxon>Bacilli</taxon>
        <taxon>Bacillales</taxon>
        <taxon>Staphylococcaceae</taxon>
        <taxon>Mammaliicoccus</taxon>
    </lineage>
</organism>
<evidence type="ECO:0000313" key="3">
    <source>
        <dbReference type="Proteomes" id="UP000274792"/>
    </source>
</evidence>
<dbReference type="Proteomes" id="UP000274792">
    <property type="component" value="Unassembled WGS sequence"/>
</dbReference>
<sequence length="256" mass="29891">MIKFKLKEIMEKRFLKISDLHKSTGISRNSLSLLINGKSQGIQFDTLEKITRALNIEIEELFEKSFNEVKIEIDRLVNVSVKETYQTGTWDTETKKFQPTSDVEDGNTQEFIAIATRFIIDGTEIEGTIPFNFYIEFNTENSLKLNVKLKEGAFKNDLIYLFDNIYNFQSLFITYLTLKILYHMRTVKLPDISNDFQSINKSLMVTNDLNSNVIKFSLNDELILDPEYLKSEIKESNEKSNYETTFDKGIFIKYKK</sequence>
<dbReference type="SUPFAM" id="SSF47413">
    <property type="entry name" value="lambda repressor-like DNA-binding domains"/>
    <property type="match status" value="1"/>
</dbReference>
<feature type="domain" description="HTH cro/C1-type" evidence="1">
    <location>
        <begin position="6"/>
        <end position="61"/>
    </location>
</feature>
<protein>
    <submittedName>
        <fullName evidence="2">XRE family transcriptional regulator</fullName>
    </submittedName>
</protein>
<reference evidence="2 3" key="1">
    <citation type="submission" date="2018-10" db="EMBL/GenBank/DDBJ databases">
        <title>A collection Staphylococci species genome sequencing.</title>
        <authorList>
            <person name="Cole K."/>
        </authorList>
    </citation>
    <scope>NUCLEOTIDE SEQUENCE [LARGE SCALE GENOMIC DNA]</scope>
    <source>
        <strain evidence="3">NCTC 12218</strain>
    </source>
</reference>
<gene>
    <name evidence="2" type="ORF">CD117_03005</name>
</gene>
<dbReference type="SMART" id="SM00530">
    <property type="entry name" value="HTH_XRE"/>
    <property type="match status" value="1"/>
</dbReference>
<dbReference type="Gene3D" id="1.10.260.40">
    <property type="entry name" value="lambda repressor-like DNA-binding domains"/>
    <property type="match status" value="1"/>
</dbReference>
<dbReference type="RefSeq" id="WP_051575405.1">
    <property type="nucleotide sequence ID" value="NZ_RXWV01000019.1"/>
</dbReference>
<dbReference type="InterPro" id="IPR010982">
    <property type="entry name" value="Lambda_DNA-bd_dom_sf"/>
</dbReference>